<evidence type="ECO:0000313" key="3">
    <source>
        <dbReference type="Proteomes" id="UP000194737"/>
    </source>
</evidence>
<dbReference type="InterPro" id="IPR045633">
    <property type="entry name" value="DUF6414"/>
</dbReference>
<dbReference type="RefSeq" id="WP_086325098.1">
    <property type="nucleotide sequence ID" value="NZ_CP137468.1"/>
</dbReference>
<name>A0AB37VRN8_ENTFC</name>
<dbReference type="EMBL" id="NGLB01000001">
    <property type="protein sequence ID" value="OTN98811.1"/>
    <property type="molecule type" value="Genomic_DNA"/>
</dbReference>
<sequence length="273" mass="31076">MESLKKIIYFDETSAIDLLQIEKKGNFNQTIELVNEVSGGANGEINASVAAGKQSAVKTFFEKVTGLSASFDGQVGTSGNVHSGKIAKTLLENTLLYDFLDTVEFRKRKPLIDISDGYKLTIDKESMTYFAMIAPITEMMEGNQRVDEEITMTVSKMNQGIRNTKGYYELIGTKEKNEDDSKRKVVDKRIFRFNIDSFKNNYRIQDLRKMKLNLYSIYVGETYMSELNFKEEFDLNSEKTELDFEGFGSQRLKENNTPDEIIPVYDVILAGVK</sequence>
<reference evidence="2 4" key="2">
    <citation type="submission" date="2017-12" db="EMBL/GenBank/DDBJ databases">
        <title>A pool of 800 enterococci isolated from chicken carcass rinse samples from New Zealand.</title>
        <authorList>
            <person name="Zhang J."/>
            <person name="Rogers L."/>
            <person name="Midwinter A."/>
            <person name="French N."/>
        </authorList>
    </citation>
    <scope>NUCLEOTIDE SEQUENCE [LARGE SCALE GENOMIC DNA]</scope>
    <source>
        <strain evidence="2 4">EN697</strain>
    </source>
</reference>
<comment type="caution">
    <text evidence="2">The sequence shown here is derived from an EMBL/GenBank/DDBJ whole genome shotgun (WGS) entry which is preliminary data.</text>
</comment>
<dbReference type="Proteomes" id="UP000289562">
    <property type="component" value="Unassembled WGS sequence"/>
</dbReference>
<reference evidence="1 3" key="1">
    <citation type="submission" date="2017-05" db="EMBL/GenBank/DDBJ databases">
        <title>The Genome Sequence of Enterococcus faecium 6F2_DIV0138.</title>
        <authorList>
            <consortium name="The Broad Institute Genomics Platform"/>
            <consortium name="The Broad Institute Genomic Center for Infectious Diseases"/>
            <person name="Earl A."/>
            <person name="Manson A."/>
            <person name="Schwartman J."/>
            <person name="Gilmore M."/>
            <person name="Abouelleil A."/>
            <person name="Cao P."/>
            <person name="Chapman S."/>
            <person name="Cusick C."/>
            <person name="Shea T."/>
            <person name="Young S."/>
            <person name="Neafsey D."/>
            <person name="Nusbaum C."/>
            <person name="Birren B."/>
        </authorList>
    </citation>
    <scope>NUCLEOTIDE SEQUENCE [LARGE SCALE GENOMIC DNA]</scope>
    <source>
        <strain evidence="1 3">6F2_DIV0138</strain>
    </source>
</reference>
<proteinExistence type="predicted"/>
<evidence type="ECO:0000313" key="4">
    <source>
        <dbReference type="Proteomes" id="UP000289562"/>
    </source>
</evidence>
<dbReference type="EMBL" id="PJVH01000118">
    <property type="protein sequence ID" value="RXU82070.1"/>
    <property type="molecule type" value="Genomic_DNA"/>
</dbReference>
<dbReference type="AlphaFoldDB" id="A0AB37VRN8"/>
<protein>
    <submittedName>
        <fullName evidence="2">Uncharacterized protein</fullName>
    </submittedName>
</protein>
<dbReference type="Proteomes" id="UP000194737">
    <property type="component" value="Unassembled WGS sequence"/>
</dbReference>
<evidence type="ECO:0000313" key="2">
    <source>
        <dbReference type="EMBL" id="RXU82070.1"/>
    </source>
</evidence>
<gene>
    <name evidence="1" type="ORF">A5804_000294</name>
    <name evidence="2" type="ORF">CYQ77_14215</name>
</gene>
<evidence type="ECO:0000313" key="1">
    <source>
        <dbReference type="EMBL" id="OTN98811.1"/>
    </source>
</evidence>
<accession>A0AB37VRN8</accession>
<dbReference type="Pfam" id="PF19952">
    <property type="entry name" value="DUF6414"/>
    <property type="match status" value="1"/>
</dbReference>
<organism evidence="2 4">
    <name type="scientific">Enterococcus faecium</name>
    <name type="common">Streptococcus faecium</name>
    <dbReference type="NCBI Taxonomy" id="1352"/>
    <lineage>
        <taxon>Bacteria</taxon>
        <taxon>Bacillati</taxon>
        <taxon>Bacillota</taxon>
        <taxon>Bacilli</taxon>
        <taxon>Lactobacillales</taxon>
        <taxon>Enterococcaceae</taxon>
        <taxon>Enterococcus</taxon>
    </lineage>
</organism>